<reference evidence="1 2" key="2">
    <citation type="journal article" date="2022" name="Mol. Ecol. Resour.">
        <title>The genomes of chicory, endive, great burdock and yacon provide insights into Asteraceae paleo-polyploidization history and plant inulin production.</title>
        <authorList>
            <person name="Fan W."/>
            <person name="Wang S."/>
            <person name="Wang H."/>
            <person name="Wang A."/>
            <person name="Jiang F."/>
            <person name="Liu H."/>
            <person name="Zhao H."/>
            <person name="Xu D."/>
            <person name="Zhang Y."/>
        </authorList>
    </citation>
    <scope>NUCLEOTIDE SEQUENCE [LARGE SCALE GENOMIC DNA]</scope>
    <source>
        <strain evidence="2">cv. Yunnan</strain>
        <tissue evidence="1">Leaves</tissue>
    </source>
</reference>
<accession>A0ACB9E8U6</accession>
<organism evidence="1 2">
    <name type="scientific">Smallanthus sonchifolius</name>
    <dbReference type="NCBI Taxonomy" id="185202"/>
    <lineage>
        <taxon>Eukaryota</taxon>
        <taxon>Viridiplantae</taxon>
        <taxon>Streptophyta</taxon>
        <taxon>Embryophyta</taxon>
        <taxon>Tracheophyta</taxon>
        <taxon>Spermatophyta</taxon>
        <taxon>Magnoliopsida</taxon>
        <taxon>eudicotyledons</taxon>
        <taxon>Gunneridae</taxon>
        <taxon>Pentapetalae</taxon>
        <taxon>asterids</taxon>
        <taxon>campanulids</taxon>
        <taxon>Asterales</taxon>
        <taxon>Asteraceae</taxon>
        <taxon>Asteroideae</taxon>
        <taxon>Heliantheae alliance</taxon>
        <taxon>Millerieae</taxon>
        <taxon>Smallanthus</taxon>
    </lineage>
</organism>
<comment type="caution">
    <text evidence="1">The sequence shown here is derived from an EMBL/GenBank/DDBJ whole genome shotgun (WGS) entry which is preliminary data.</text>
</comment>
<gene>
    <name evidence="1" type="ORF">L1987_55048</name>
</gene>
<proteinExistence type="predicted"/>
<evidence type="ECO:0000313" key="1">
    <source>
        <dbReference type="EMBL" id="KAI3755252.1"/>
    </source>
</evidence>
<keyword evidence="2" id="KW-1185">Reference proteome</keyword>
<protein>
    <submittedName>
        <fullName evidence="1">Uncharacterized protein</fullName>
    </submittedName>
</protein>
<evidence type="ECO:0000313" key="2">
    <source>
        <dbReference type="Proteomes" id="UP001056120"/>
    </source>
</evidence>
<reference evidence="2" key="1">
    <citation type="journal article" date="2022" name="Mol. Ecol. Resour.">
        <title>The genomes of chicory, endive, great burdock and yacon provide insights into Asteraceae palaeo-polyploidization history and plant inulin production.</title>
        <authorList>
            <person name="Fan W."/>
            <person name="Wang S."/>
            <person name="Wang H."/>
            <person name="Wang A."/>
            <person name="Jiang F."/>
            <person name="Liu H."/>
            <person name="Zhao H."/>
            <person name="Xu D."/>
            <person name="Zhang Y."/>
        </authorList>
    </citation>
    <scope>NUCLEOTIDE SEQUENCE [LARGE SCALE GENOMIC DNA]</scope>
    <source>
        <strain evidence="2">cv. Yunnan</strain>
    </source>
</reference>
<dbReference type="Proteomes" id="UP001056120">
    <property type="component" value="Linkage Group LG18"/>
</dbReference>
<name>A0ACB9E8U6_9ASTR</name>
<sequence length="145" mass="16319">MTPFCVMCDALGNATCVAGCPYAALVKQQRVVNHYATHQEMAILMEFLCEALARVENMTRFFVGLRDKLSQKVAKKEAEILKLEAQLSTRKKQNQALVTAVAEKEAKLDVKLRQLAHKQARISELEAAVAAHQKPERKRVKREEA</sequence>
<dbReference type="EMBL" id="CM042035">
    <property type="protein sequence ID" value="KAI3755252.1"/>
    <property type="molecule type" value="Genomic_DNA"/>
</dbReference>